<dbReference type="AlphaFoldDB" id="A0A0C2XPH7"/>
<dbReference type="HOGENOM" id="CLU_847458_0_0_1"/>
<keyword evidence="2" id="KW-1185">Reference proteome</keyword>
<protein>
    <submittedName>
        <fullName evidence="1">Uncharacterized protein</fullName>
    </submittedName>
</protein>
<accession>A0A0C2XPH7</accession>
<reference evidence="2" key="2">
    <citation type="submission" date="2015-01" db="EMBL/GenBank/DDBJ databases">
        <title>Evolutionary Origins and Diversification of the Mycorrhizal Mutualists.</title>
        <authorList>
            <consortium name="DOE Joint Genome Institute"/>
            <consortium name="Mycorrhizal Genomics Consortium"/>
            <person name="Kohler A."/>
            <person name="Kuo A."/>
            <person name="Nagy L.G."/>
            <person name="Floudas D."/>
            <person name="Copeland A."/>
            <person name="Barry K.W."/>
            <person name="Cichocki N."/>
            <person name="Veneault-Fourrey C."/>
            <person name="LaButti K."/>
            <person name="Lindquist E.A."/>
            <person name="Lipzen A."/>
            <person name="Lundell T."/>
            <person name="Morin E."/>
            <person name="Murat C."/>
            <person name="Riley R."/>
            <person name="Ohm R."/>
            <person name="Sun H."/>
            <person name="Tunlid A."/>
            <person name="Henrissat B."/>
            <person name="Grigoriev I.V."/>
            <person name="Hibbett D.S."/>
            <person name="Martin F."/>
        </authorList>
    </citation>
    <scope>NUCLEOTIDE SEQUENCE [LARGE SCALE GENOMIC DNA]</scope>
    <source>
        <strain evidence="2">h7</strain>
    </source>
</reference>
<organism evidence="1 2">
    <name type="scientific">Hebeloma cylindrosporum</name>
    <dbReference type="NCBI Taxonomy" id="76867"/>
    <lineage>
        <taxon>Eukaryota</taxon>
        <taxon>Fungi</taxon>
        <taxon>Dikarya</taxon>
        <taxon>Basidiomycota</taxon>
        <taxon>Agaricomycotina</taxon>
        <taxon>Agaricomycetes</taxon>
        <taxon>Agaricomycetidae</taxon>
        <taxon>Agaricales</taxon>
        <taxon>Agaricineae</taxon>
        <taxon>Hymenogastraceae</taxon>
        <taxon>Hebeloma</taxon>
    </lineage>
</organism>
<dbReference type="EMBL" id="KN831785">
    <property type="protein sequence ID" value="KIM39538.1"/>
    <property type="molecule type" value="Genomic_DNA"/>
</dbReference>
<evidence type="ECO:0000313" key="1">
    <source>
        <dbReference type="EMBL" id="KIM39538.1"/>
    </source>
</evidence>
<evidence type="ECO:0000313" key="2">
    <source>
        <dbReference type="Proteomes" id="UP000053424"/>
    </source>
</evidence>
<reference evidence="1 2" key="1">
    <citation type="submission" date="2014-04" db="EMBL/GenBank/DDBJ databases">
        <authorList>
            <consortium name="DOE Joint Genome Institute"/>
            <person name="Kuo A."/>
            <person name="Gay G."/>
            <person name="Dore J."/>
            <person name="Kohler A."/>
            <person name="Nagy L.G."/>
            <person name="Floudas D."/>
            <person name="Copeland A."/>
            <person name="Barry K.W."/>
            <person name="Cichocki N."/>
            <person name="Veneault-Fourrey C."/>
            <person name="LaButti K."/>
            <person name="Lindquist E.A."/>
            <person name="Lipzen A."/>
            <person name="Lundell T."/>
            <person name="Morin E."/>
            <person name="Murat C."/>
            <person name="Sun H."/>
            <person name="Tunlid A."/>
            <person name="Henrissat B."/>
            <person name="Grigoriev I.V."/>
            <person name="Hibbett D.S."/>
            <person name="Martin F."/>
            <person name="Nordberg H.P."/>
            <person name="Cantor M.N."/>
            <person name="Hua S.X."/>
        </authorList>
    </citation>
    <scope>NUCLEOTIDE SEQUENCE [LARGE SCALE GENOMIC DNA]</scope>
    <source>
        <strain evidence="2">h7</strain>
    </source>
</reference>
<name>A0A0C2XPH7_HEBCY</name>
<gene>
    <name evidence="1" type="ORF">M413DRAFT_192714</name>
</gene>
<dbReference type="Proteomes" id="UP000053424">
    <property type="component" value="Unassembled WGS sequence"/>
</dbReference>
<proteinExistence type="predicted"/>
<sequence>MSFAYSGTLAAPRTYDEISNAVKNFKTTQEWFDFYLAEARRLKEDEIMPQRKSRLEYLTNFASQAVAARTYHLANGPTRYAVCSATAKAGAIPGGKVIMKPIALSYFCAEAIKCYGMGDREDVNRFYREALSKAGLATNLSECLQQLDDSLKSESRTEYIKEIWKDDDLQARLMEEMNKELGAEMAANVAEEAVHIASFIGHAISAFRGWHSSGKAIDKALGYLSNATFEFHKKAFIPVVIARTFPPPVRQAAVVPKQQTWSNWFSQAAASVLEALPERTLSVTAGVVATGLAGGSINSKGFEILDKKCYRCNKSRAVCYLKGDCGPR</sequence>